<dbReference type="NCBIfam" id="TIGR01700">
    <property type="entry name" value="PNPH"/>
    <property type="match status" value="1"/>
</dbReference>
<keyword evidence="9" id="KW-1185">Reference proteome</keyword>
<dbReference type="Pfam" id="PF01048">
    <property type="entry name" value="PNP_UDP_1"/>
    <property type="match status" value="1"/>
</dbReference>
<evidence type="ECO:0000256" key="3">
    <source>
        <dbReference type="ARBA" id="ARBA00011233"/>
    </source>
</evidence>
<accession>A0A841H1Y8</accession>
<dbReference type="SUPFAM" id="SSF53167">
    <property type="entry name" value="Purine and uridine phosphorylases"/>
    <property type="match status" value="1"/>
</dbReference>
<evidence type="ECO:0000256" key="2">
    <source>
        <dbReference type="ARBA" id="ARBA00006751"/>
    </source>
</evidence>
<reference evidence="8 9" key="1">
    <citation type="submission" date="2020-08" db="EMBL/GenBank/DDBJ databases">
        <title>Genomic Encyclopedia of Type Strains, Phase IV (KMG-IV): sequencing the most valuable type-strain genomes for metagenomic binning, comparative biology and taxonomic classification.</title>
        <authorList>
            <person name="Goeker M."/>
        </authorList>
    </citation>
    <scope>NUCLEOTIDE SEQUENCE [LARGE SCALE GENOMIC DNA]</scope>
    <source>
        <strain evidence="8 9">DSM 29007</strain>
    </source>
</reference>
<dbReference type="CDD" id="cd09009">
    <property type="entry name" value="PNP-EcPNPII_like"/>
    <property type="match status" value="1"/>
</dbReference>
<dbReference type="InterPro" id="IPR000845">
    <property type="entry name" value="Nucleoside_phosphorylase_d"/>
</dbReference>
<dbReference type="UniPathway" id="UPA00606"/>
<keyword evidence="5 6" id="KW-0808">Transferase</keyword>
<dbReference type="Gene3D" id="3.40.50.1580">
    <property type="entry name" value="Nucleoside phosphorylase domain"/>
    <property type="match status" value="1"/>
</dbReference>
<sequence>MEQIRQATDAIRAQSDLRPRVALILGTGLGGLAERMEVQTSIPYEQIPGFPLSTVETHKGRLLLGTLGGQPVVAMQGRFHAYEGYTLQQVAFPVRVMRALGAETLVVSNACGGMNPLWGPGDLMLIADHINMLGDNPLIGANADELGPRFPDMSMPYDEELRRLAVEVALDRGITLRRGVYVAVPGPNLETRAEYRMLRGLGADVVGMSTVPEVIVAVHGGMRVLGISIITDQCLPDALEPANITQIIAVAGRAEPHLTALVEGVLERL</sequence>
<dbReference type="EMBL" id="JACHIA010000011">
    <property type="protein sequence ID" value="MBB6071984.1"/>
    <property type="molecule type" value="Genomic_DNA"/>
</dbReference>
<dbReference type="InterPro" id="IPR018099">
    <property type="entry name" value="Purine_phosphorylase-2_CS"/>
</dbReference>
<dbReference type="AlphaFoldDB" id="A0A841H1Y8"/>
<dbReference type="GO" id="GO:0005737">
    <property type="term" value="C:cytoplasm"/>
    <property type="evidence" value="ECO:0007669"/>
    <property type="project" value="TreeGrafter"/>
</dbReference>
<feature type="domain" description="Nucleoside phosphorylase" evidence="7">
    <location>
        <begin position="21"/>
        <end position="267"/>
    </location>
</feature>
<dbReference type="PANTHER" id="PTHR11904">
    <property type="entry name" value="METHYLTHIOADENOSINE/PURINE NUCLEOSIDE PHOSPHORYLASE"/>
    <property type="match status" value="1"/>
</dbReference>
<dbReference type="InterPro" id="IPR011270">
    <property type="entry name" value="Pur_Nuc_Pase_Ino/Guo-sp"/>
</dbReference>
<dbReference type="Proteomes" id="UP000582837">
    <property type="component" value="Unassembled WGS sequence"/>
</dbReference>
<evidence type="ECO:0000256" key="6">
    <source>
        <dbReference type="PIRNR" id="PIRNR000477"/>
    </source>
</evidence>
<dbReference type="InterPro" id="IPR011268">
    <property type="entry name" value="Purine_phosphorylase"/>
</dbReference>
<evidence type="ECO:0000256" key="1">
    <source>
        <dbReference type="ARBA" id="ARBA00005058"/>
    </source>
</evidence>
<dbReference type="RefSeq" id="WP_205761620.1">
    <property type="nucleotide sequence ID" value="NZ_JABDTL010000001.1"/>
</dbReference>
<comment type="similarity">
    <text evidence="2 6">Belongs to the PNP/MTAP phosphorylase family.</text>
</comment>
<protein>
    <recommendedName>
        <fullName evidence="6">Purine nucleoside phosphorylase</fullName>
        <ecNumber evidence="6">2.4.2.1</ecNumber>
    </recommendedName>
    <alternativeName>
        <fullName evidence="6">Inosine-guanosine phosphorylase</fullName>
    </alternativeName>
</protein>
<dbReference type="PROSITE" id="PS01240">
    <property type="entry name" value="PNP_MTAP_2"/>
    <property type="match status" value="1"/>
</dbReference>
<evidence type="ECO:0000256" key="5">
    <source>
        <dbReference type="ARBA" id="ARBA00022679"/>
    </source>
</evidence>
<dbReference type="PANTHER" id="PTHR11904:SF9">
    <property type="entry name" value="PURINE NUCLEOSIDE PHOSPHORYLASE-RELATED"/>
    <property type="match status" value="1"/>
</dbReference>
<organism evidence="8 9">
    <name type="scientific">Longimicrobium terrae</name>
    <dbReference type="NCBI Taxonomy" id="1639882"/>
    <lineage>
        <taxon>Bacteria</taxon>
        <taxon>Pseudomonadati</taxon>
        <taxon>Gemmatimonadota</taxon>
        <taxon>Longimicrobiia</taxon>
        <taxon>Longimicrobiales</taxon>
        <taxon>Longimicrobiaceae</taxon>
        <taxon>Longimicrobium</taxon>
    </lineage>
</organism>
<dbReference type="NCBIfam" id="NF006054">
    <property type="entry name" value="PRK08202.1"/>
    <property type="match status" value="1"/>
</dbReference>
<comment type="function">
    <text evidence="6">The purine nucleoside phosphorylases catalyze the phosphorolytic breakdown of the N-glycosidic bond in the beta-(deoxy)ribonucleoside molecules, with the formation of the corresponding free purine bases and pentose-1-phosphate.</text>
</comment>
<gene>
    <name evidence="8" type="ORF">HNQ61_003644</name>
</gene>
<evidence type="ECO:0000313" key="9">
    <source>
        <dbReference type="Proteomes" id="UP000582837"/>
    </source>
</evidence>
<comment type="subunit">
    <text evidence="3">Homotrimer.</text>
</comment>
<dbReference type="GO" id="GO:0004731">
    <property type="term" value="F:purine-nucleoside phosphorylase activity"/>
    <property type="evidence" value="ECO:0007669"/>
    <property type="project" value="UniProtKB-EC"/>
</dbReference>
<keyword evidence="4 6" id="KW-0328">Glycosyltransferase</keyword>
<dbReference type="NCBIfam" id="TIGR01697">
    <property type="entry name" value="PNPH-PUNA-XAPA"/>
    <property type="match status" value="1"/>
</dbReference>
<dbReference type="GO" id="GO:0009116">
    <property type="term" value="P:nucleoside metabolic process"/>
    <property type="evidence" value="ECO:0007669"/>
    <property type="project" value="InterPro"/>
</dbReference>
<comment type="caution">
    <text evidence="8">The sequence shown here is derived from an EMBL/GenBank/DDBJ whole genome shotgun (WGS) entry which is preliminary data.</text>
</comment>
<comment type="pathway">
    <text evidence="1 6">Purine metabolism; purine nucleoside salvage.</text>
</comment>
<name>A0A841H1Y8_9BACT</name>
<dbReference type="PIRSF" id="PIRSF000477">
    <property type="entry name" value="PurNPase"/>
    <property type="match status" value="1"/>
</dbReference>
<evidence type="ECO:0000256" key="4">
    <source>
        <dbReference type="ARBA" id="ARBA00022676"/>
    </source>
</evidence>
<evidence type="ECO:0000313" key="8">
    <source>
        <dbReference type="EMBL" id="MBB6071984.1"/>
    </source>
</evidence>
<proteinExistence type="inferred from homology"/>
<evidence type="ECO:0000259" key="7">
    <source>
        <dbReference type="Pfam" id="PF01048"/>
    </source>
</evidence>
<dbReference type="EC" id="2.4.2.1" evidence="6"/>
<dbReference type="InterPro" id="IPR035994">
    <property type="entry name" value="Nucleoside_phosphorylase_sf"/>
</dbReference>